<dbReference type="EMBL" id="NVQR01000025">
    <property type="protein sequence ID" value="PCH63146.1"/>
    <property type="molecule type" value="Genomic_DNA"/>
</dbReference>
<dbReference type="InterPro" id="IPR004960">
    <property type="entry name" value="LipA_acyltrans"/>
</dbReference>
<feature type="transmembrane region" description="Helical" evidence="9">
    <location>
        <begin position="60"/>
        <end position="79"/>
    </location>
</feature>
<keyword evidence="3 9" id="KW-0808">Transferase</keyword>
<keyword evidence="7 9" id="KW-0472">Membrane</keyword>
<gene>
    <name evidence="9" type="primary">lpxL</name>
    <name evidence="10" type="ORF">COC19_01555</name>
</gene>
<dbReference type="InterPro" id="IPR011920">
    <property type="entry name" value="Lipid_A_LpxL_LpxP"/>
</dbReference>
<protein>
    <recommendedName>
        <fullName evidence="9">Lipid A biosynthesis acyltransferase</fullName>
        <ecNumber evidence="9">2.3.1.241</ecNumber>
    </recommendedName>
    <alternativeName>
        <fullName evidence="9">Kdo(2)-lipid IV(A) acyltransferase</fullName>
    </alternativeName>
</protein>
<evidence type="ECO:0000256" key="6">
    <source>
        <dbReference type="ARBA" id="ARBA00022989"/>
    </source>
</evidence>
<comment type="similarity">
    <text evidence="9">Belongs to the LpxL/LpxM/LpxP family.</text>
</comment>
<evidence type="ECO:0000256" key="1">
    <source>
        <dbReference type="ARBA" id="ARBA00022475"/>
    </source>
</evidence>
<evidence type="ECO:0000256" key="9">
    <source>
        <dbReference type="HAMAP-Rule" id="MF_01942"/>
    </source>
</evidence>
<dbReference type="GO" id="GO:0009103">
    <property type="term" value="P:lipopolysaccharide biosynthetic process"/>
    <property type="evidence" value="ECO:0007669"/>
    <property type="project" value="UniProtKB-UniRule"/>
</dbReference>
<evidence type="ECO:0000313" key="11">
    <source>
        <dbReference type="Proteomes" id="UP000218172"/>
    </source>
</evidence>
<organism evidence="10 11">
    <name type="scientific">SAR86 cluster bacterium</name>
    <dbReference type="NCBI Taxonomy" id="2030880"/>
    <lineage>
        <taxon>Bacteria</taxon>
        <taxon>Pseudomonadati</taxon>
        <taxon>Pseudomonadota</taxon>
        <taxon>Gammaproteobacteria</taxon>
        <taxon>SAR86 cluster</taxon>
    </lineage>
</organism>
<dbReference type="Proteomes" id="UP000218172">
    <property type="component" value="Unassembled WGS sequence"/>
</dbReference>
<keyword evidence="6 9" id="KW-1133">Transmembrane helix</keyword>
<keyword evidence="8 9" id="KW-0012">Acyltransferase</keyword>
<keyword evidence="4 9" id="KW-0812">Transmembrane</keyword>
<comment type="subcellular location">
    <subcellularLocation>
        <location evidence="9">Cell inner membrane</location>
        <topology evidence="9">Single-pass membrane protein</topology>
    </subcellularLocation>
</comment>
<dbReference type="GO" id="GO:0009245">
    <property type="term" value="P:lipid A biosynthetic process"/>
    <property type="evidence" value="ECO:0007669"/>
    <property type="project" value="InterPro"/>
</dbReference>
<accession>A0A2A4MU79</accession>
<proteinExistence type="inferred from homology"/>
<sequence length="349" mass="40175">MWVITAIFELKCRAVPKFAYFQHGFCYNSALNPYLSQPIAVKTPDDQLTPLAQFAGPRYWLTWLGLFFMWTLAHFPFVLQMRIGQGLGLLSYYLARRRRHICEVNLKLCFPELNQSQLKTLLRKTFLSNGMGLMEVAMCWSRNPEDFRHRVTTSGLEHLQEAVAKGKGVLLIGAHFSTLEFGGTLFTLFNEMDITYRGHSNPLFQAVMSNARKKHFRGVIERQNVRGALKSLKDGRTLWYAPDQDYGARHSVFVPFFGVEAATITATSRFARLNDSAVLFFSHYRNEDNSGYHLAFSEVLQDYPCGDDEADAIRINQIIETAIRKHPEQYLWLHRRFKTQQAGPSARPY</sequence>
<comment type="function">
    <text evidence="9">Catalyzes the transfer of an acyl chain from an acyl-[acyl-carrier-protein] (ACP) to a Kdo(2)-lipid IV(A) to form a Kdo(2)-(acyl)-lipid IV(A).</text>
</comment>
<dbReference type="AlphaFoldDB" id="A0A2A4MU79"/>
<evidence type="ECO:0000256" key="2">
    <source>
        <dbReference type="ARBA" id="ARBA00022519"/>
    </source>
</evidence>
<dbReference type="EC" id="2.3.1.241" evidence="9"/>
<keyword evidence="1 9" id="KW-1003">Cell membrane</keyword>
<comment type="caution">
    <text evidence="10">The sequence shown here is derived from an EMBL/GenBank/DDBJ whole genome shotgun (WGS) entry which is preliminary data.</text>
</comment>
<keyword evidence="2 9" id="KW-0997">Cell inner membrane</keyword>
<evidence type="ECO:0000313" key="10">
    <source>
        <dbReference type="EMBL" id="PCH63146.1"/>
    </source>
</evidence>
<dbReference type="CDD" id="cd07984">
    <property type="entry name" value="LPLAT_LABLAT-like"/>
    <property type="match status" value="1"/>
</dbReference>
<evidence type="ECO:0000256" key="4">
    <source>
        <dbReference type="ARBA" id="ARBA00022692"/>
    </source>
</evidence>
<evidence type="ECO:0000256" key="3">
    <source>
        <dbReference type="ARBA" id="ARBA00022679"/>
    </source>
</evidence>
<comment type="pathway">
    <text evidence="9">Bacterial outer membrane biogenesis; lipopolysaccharide biosynthesis.</text>
</comment>
<dbReference type="PIRSF" id="PIRSF026649">
    <property type="entry name" value="MsbB"/>
    <property type="match status" value="1"/>
</dbReference>
<dbReference type="PANTHER" id="PTHR30606:SF9">
    <property type="entry name" value="LIPID A BIOSYNTHESIS LAUROYLTRANSFERASE"/>
    <property type="match status" value="1"/>
</dbReference>
<reference evidence="11" key="1">
    <citation type="submission" date="2017-08" db="EMBL/GenBank/DDBJ databases">
        <title>A dynamic microbial community with high functional redundancy inhabits the cold, oxic subseafloor aquifer.</title>
        <authorList>
            <person name="Tully B.J."/>
            <person name="Wheat C.G."/>
            <person name="Glazer B.T."/>
            <person name="Huber J.A."/>
        </authorList>
    </citation>
    <scope>NUCLEOTIDE SEQUENCE [LARGE SCALE GENOMIC DNA]</scope>
</reference>
<dbReference type="UniPathway" id="UPA00360">
    <property type="reaction ID" value="UER00485"/>
</dbReference>
<dbReference type="PANTHER" id="PTHR30606">
    <property type="entry name" value="LIPID A BIOSYNTHESIS LAUROYL ACYLTRANSFERASE"/>
    <property type="match status" value="1"/>
</dbReference>
<dbReference type="HAMAP" id="MF_01942">
    <property type="entry name" value="Lipid_A_LpxL_LpxP"/>
    <property type="match status" value="1"/>
</dbReference>
<dbReference type="Pfam" id="PF03279">
    <property type="entry name" value="Lip_A_acyltrans"/>
    <property type="match status" value="1"/>
</dbReference>
<dbReference type="GO" id="GO:0005886">
    <property type="term" value="C:plasma membrane"/>
    <property type="evidence" value="ECO:0007669"/>
    <property type="project" value="UniProtKB-SubCell"/>
</dbReference>
<evidence type="ECO:0000256" key="7">
    <source>
        <dbReference type="ARBA" id="ARBA00023136"/>
    </source>
</evidence>
<evidence type="ECO:0000256" key="5">
    <source>
        <dbReference type="ARBA" id="ARBA00022985"/>
    </source>
</evidence>
<evidence type="ECO:0000256" key="8">
    <source>
        <dbReference type="ARBA" id="ARBA00023315"/>
    </source>
</evidence>
<comment type="catalytic activity">
    <reaction evidence="9">
        <text>an alpha-Kdo-(2-&gt;4)-alpha-Kdo-(2-&gt;6)-lipid IVA + a fatty acyl-[ACP] = an alpha-Kdo-(2-&gt;4)-alpha-Kdo-(2-&gt;6)-(acyl)-lipid IVA + holo-[ACP]</text>
        <dbReference type="Rhea" id="RHEA:69396"/>
        <dbReference type="Rhea" id="RHEA-COMP:9685"/>
        <dbReference type="Rhea" id="RHEA-COMP:14125"/>
        <dbReference type="ChEBI" id="CHEBI:64479"/>
        <dbReference type="ChEBI" id="CHEBI:138651"/>
        <dbReference type="ChEBI" id="CHEBI:176429"/>
        <dbReference type="ChEBI" id="CHEBI:176430"/>
        <dbReference type="EC" id="2.3.1.241"/>
    </reaction>
</comment>
<dbReference type="NCBIfam" id="TIGR02207">
    <property type="entry name" value="lipid_A_htrB"/>
    <property type="match status" value="1"/>
</dbReference>
<dbReference type="UniPathway" id="UPA00030"/>
<dbReference type="GO" id="GO:0036104">
    <property type="term" value="P:Kdo2-lipid A biosynthetic process"/>
    <property type="evidence" value="ECO:0007669"/>
    <property type="project" value="UniProtKB-UniRule"/>
</dbReference>
<comment type="pathway">
    <text evidence="9">Glycolipid biosynthesis; KDO(2)-lipid A biosynthesis; KDO(2)-lipid A from CMP-3-deoxy-D-manno-octulosonate and lipid IV(A): step 3/4.</text>
</comment>
<dbReference type="GO" id="GO:0008913">
    <property type="term" value="F:Kdo2-lipid IVA acyltransferase activity"/>
    <property type="evidence" value="ECO:0007669"/>
    <property type="project" value="UniProtKB-EC"/>
</dbReference>
<name>A0A2A4MU79_9GAMM</name>
<keyword evidence="5 9" id="KW-0448">Lipopolysaccharide biosynthesis</keyword>
<feature type="short sequence motif" description="HXXXXD motif" evidence="9">
    <location>
        <begin position="175"/>
        <end position="180"/>
    </location>
</feature>